<organism evidence="1 3">
    <name type="scientific">Rosa chinensis</name>
    <name type="common">China rose</name>
    <dbReference type="NCBI Taxonomy" id="74649"/>
    <lineage>
        <taxon>Eukaryota</taxon>
        <taxon>Viridiplantae</taxon>
        <taxon>Streptophyta</taxon>
        <taxon>Embryophyta</taxon>
        <taxon>Tracheophyta</taxon>
        <taxon>Spermatophyta</taxon>
        <taxon>Magnoliopsida</taxon>
        <taxon>eudicotyledons</taxon>
        <taxon>Gunneridae</taxon>
        <taxon>Pentapetalae</taxon>
        <taxon>rosids</taxon>
        <taxon>fabids</taxon>
        <taxon>Rosales</taxon>
        <taxon>Rosaceae</taxon>
        <taxon>Rosoideae</taxon>
        <taxon>Rosoideae incertae sedis</taxon>
        <taxon>Rosa</taxon>
    </lineage>
</organism>
<evidence type="ECO:0000313" key="2">
    <source>
        <dbReference type="EMBL" id="PRQ55191.1"/>
    </source>
</evidence>
<dbReference type="Proteomes" id="UP000238479">
    <property type="component" value="Chromosome 6"/>
</dbReference>
<sequence length="99" mass="11410">MPKTASDDRQKLLSDLECHRCRASRCLLKIQTTVEHSCLINKQATGMCYNCCVMDRQMARQMPCAAAQQLKRCLQTTVLGFKLLYVMHIRQHTFIFSVV</sequence>
<dbReference type="Gramene" id="PRQ55191">
    <property type="protein sequence ID" value="PRQ55191"/>
    <property type="gene ID" value="RchiOBHm_Chr1g0321881"/>
</dbReference>
<dbReference type="Proteomes" id="UP000238479">
    <property type="component" value="Chromosome 1"/>
</dbReference>
<keyword evidence="3" id="KW-1185">Reference proteome</keyword>
<dbReference type="Gramene" id="PRQ24491">
    <property type="protein sequence ID" value="PRQ24491"/>
    <property type="gene ID" value="RchiOBHm_Chr6g0273001"/>
</dbReference>
<reference evidence="1 3" key="1">
    <citation type="journal article" date="2018" name="Nat. Genet.">
        <title>The Rosa genome provides new insights in the design of modern roses.</title>
        <authorList>
            <person name="Bendahmane M."/>
        </authorList>
    </citation>
    <scope>NUCLEOTIDE SEQUENCE [LARGE SCALE GENOMIC DNA]</scope>
    <source>
        <strain evidence="3">cv. Old Blush</strain>
    </source>
</reference>
<protein>
    <submittedName>
        <fullName evidence="1">Uncharacterized protein</fullName>
    </submittedName>
</protein>
<evidence type="ECO:0000313" key="1">
    <source>
        <dbReference type="EMBL" id="PRQ24491.1"/>
    </source>
</evidence>
<accession>A0A2P6PRF3</accession>
<dbReference type="AlphaFoldDB" id="A0A2P6PRF3"/>
<evidence type="ECO:0000313" key="3">
    <source>
        <dbReference type="Proteomes" id="UP000238479"/>
    </source>
</evidence>
<dbReference type="EMBL" id="PDCK01000039">
    <property type="protein sequence ID" value="PRQ55191.1"/>
    <property type="molecule type" value="Genomic_DNA"/>
</dbReference>
<dbReference type="EMBL" id="PDCK01000044">
    <property type="protein sequence ID" value="PRQ24491.1"/>
    <property type="molecule type" value="Genomic_DNA"/>
</dbReference>
<proteinExistence type="predicted"/>
<name>A0A2P6PRF3_ROSCH</name>
<gene>
    <name evidence="2" type="ORF">RchiOBHm_Chr1g0321881</name>
    <name evidence="1" type="ORF">RchiOBHm_Chr6g0273001</name>
</gene>
<comment type="caution">
    <text evidence="1">The sequence shown here is derived from an EMBL/GenBank/DDBJ whole genome shotgun (WGS) entry which is preliminary data.</text>
</comment>